<sequence length="118" mass="13059">MAIPFEIIRGPNFTSIHNLFSGVGGNIDVPAHLIFKGHQDRETKVKSIKFQGYAVNNFIVIKEVDENGPEICRLGKASAYTTDRCWFGETGSYMKPFVDVSDCSLGAAGPNRIIFEFV</sequence>
<evidence type="ECO:0000313" key="1">
    <source>
        <dbReference type="EMBL" id="QJA77803.1"/>
    </source>
</evidence>
<protein>
    <submittedName>
        <fullName evidence="1">Uncharacterized protein</fullName>
    </submittedName>
</protein>
<accession>A0A6M3K7P8</accession>
<dbReference type="EMBL" id="MT142303">
    <property type="protein sequence ID" value="QJA77803.1"/>
    <property type="molecule type" value="Genomic_DNA"/>
</dbReference>
<name>A0A6M3K7P8_9ZZZZ</name>
<proteinExistence type="predicted"/>
<gene>
    <name evidence="1" type="ORF">MM415A01210_0012</name>
</gene>
<organism evidence="1">
    <name type="scientific">viral metagenome</name>
    <dbReference type="NCBI Taxonomy" id="1070528"/>
    <lineage>
        <taxon>unclassified sequences</taxon>
        <taxon>metagenomes</taxon>
        <taxon>organismal metagenomes</taxon>
    </lineage>
</organism>
<dbReference type="AlphaFoldDB" id="A0A6M3K7P8"/>
<reference evidence="1" key="1">
    <citation type="submission" date="2020-03" db="EMBL/GenBank/DDBJ databases">
        <title>The deep terrestrial virosphere.</title>
        <authorList>
            <person name="Holmfeldt K."/>
            <person name="Nilsson E."/>
            <person name="Simone D."/>
            <person name="Lopez-Fernandez M."/>
            <person name="Wu X."/>
            <person name="de Brujin I."/>
            <person name="Lundin D."/>
            <person name="Andersson A."/>
            <person name="Bertilsson S."/>
            <person name="Dopson M."/>
        </authorList>
    </citation>
    <scope>NUCLEOTIDE SEQUENCE</scope>
    <source>
        <strain evidence="1">MM415A01210</strain>
    </source>
</reference>